<sequence length="114" mass="11485">MSSDRGRGSDPDVTMSRADSWGVTNGAGSPVGKYSSVGSLGGGGAACPSTTKKNRRNAYLNAPPHPLATDRLRSDSSSNLNADDMELNTSADADGMSTSSLSLNTSSESEAAGG</sequence>
<dbReference type="Proteomes" id="UP000266841">
    <property type="component" value="Unassembled WGS sequence"/>
</dbReference>
<organism evidence="2 3">
    <name type="scientific">Thalassiosira oceanica</name>
    <name type="common">Marine diatom</name>
    <dbReference type="NCBI Taxonomy" id="159749"/>
    <lineage>
        <taxon>Eukaryota</taxon>
        <taxon>Sar</taxon>
        <taxon>Stramenopiles</taxon>
        <taxon>Ochrophyta</taxon>
        <taxon>Bacillariophyta</taxon>
        <taxon>Coscinodiscophyceae</taxon>
        <taxon>Thalassiosirophycidae</taxon>
        <taxon>Thalassiosirales</taxon>
        <taxon>Thalassiosiraceae</taxon>
        <taxon>Thalassiosira</taxon>
    </lineage>
</organism>
<dbReference type="EMBL" id="AGNL01001382">
    <property type="protein sequence ID" value="EJK77040.1"/>
    <property type="molecule type" value="Genomic_DNA"/>
</dbReference>
<evidence type="ECO:0000313" key="2">
    <source>
        <dbReference type="EMBL" id="EJK77040.1"/>
    </source>
</evidence>
<reference evidence="2 3" key="1">
    <citation type="journal article" date="2012" name="Genome Biol.">
        <title>Genome and low-iron response of an oceanic diatom adapted to chronic iron limitation.</title>
        <authorList>
            <person name="Lommer M."/>
            <person name="Specht M."/>
            <person name="Roy A.S."/>
            <person name="Kraemer L."/>
            <person name="Andreson R."/>
            <person name="Gutowska M.A."/>
            <person name="Wolf J."/>
            <person name="Bergner S.V."/>
            <person name="Schilhabel M.B."/>
            <person name="Klostermeier U.C."/>
            <person name="Beiko R.G."/>
            <person name="Rosenstiel P."/>
            <person name="Hippler M."/>
            <person name="Laroche J."/>
        </authorList>
    </citation>
    <scope>NUCLEOTIDE SEQUENCE [LARGE SCALE GENOMIC DNA]</scope>
    <source>
        <strain evidence="2 3">CCMP1005</strain>
    </source>
</reference>
<proteinExistence type="predicted"/>
<feature type="non-terminal residue" evidence="2">
    <location>
        <position position="114"/>
    </location>
</feature>
<name>K0THR7_THAOC</name>
<keyword evidence="3" id="KW-1185">Reference proteome</keyword>
<feature type="compositionally biased region" description="Basic and acidic residues" evidence="1">
    <location>
        <begin position="1"/>
        <end position="10"/>
    </location>
</feature>
<feature type="compositionally biased region" description="Polar residues" evidence="1">
    <location>
        <begin position="75"/>
        <end position="91"/>
    </location>
</feature>
<comment type="caution">
    <text evidence="2">The sequence shown here is derived from an EMBL/GenBank/DDBJ whole genome shotgun (WGS) entry which is preliminary data.</text>
</comment>
<accession>K0THR7</accession>
<evidence type="ECO:0000313" key="3">
    <source>
        <dbReference type="Proteomes" id="UP000266841"/>
    </source>
</evidence>
<feature type="compositionally biased region" description="Low complexity" evidence="1">
    <location>
        <begin position="97"/>
        <end position="114"/>
    </location>
</feature>
<feature type="region of interest" description="Disordered" evidence="1">
    <location>
        <begin position="1"/>
        <end position="114"/>
    </location>
</feature>
<gene>
    <name evidence="2" type="ORF">THAOC_01156</name>
</gene>
<dbReference type="AlphaFoldDB" id="K0THR7"/>
<protein>
    <submittedName>
        <fullName evidence="2">Uncharacterized protein</fullName>
    </submittedName>
</protein>
<evidence type="ECO:0000256" key="1">
    <source>
        <dbReference type="SAM" id="MobiDB-lite"/>
    </source>
</evidence>